<keyword evidence="8" id="KW-1185">Reference proteome</keyword>
<dbReference type="InterPro" id="IPR042127">
    <property type="entry name" value="TMEM45"/>
</dbReference>
<evidence type="ECO:0000256" key="5">
    <source>
        <dbReference type="ARBA" id="ARBA00023136"/>
    </source>
</evidence>
<comment type="subcellular location">
    <subcellularLocation>
        <location evidence="1">Membrane</location>
        <topology evidence="1">Multi-pass membrane protein</topology>
    </subcellularLocation>
</comment>
<dbReference type="Proteomes" id="UP001165080">
    <property type="component" value="Unassembled WGS sequence"/>
</dbReference>
<evidence type="ECO:0000256" key="2">
    <source>
        <dbReference type="ARBA" id="ARBA00006948"/>
    </source>
</evidence>
<dbReference type="GO" id="GO:0016020">
    <property type="term" value="C:membrane"/>
    <property type="evidence" value="ECO:0007669"/>
    <property type="project" value="UniProtKB-SubCell"/>
</dbReference>
<gene>
    <name evidence="7" type="primary">PLEST007966</name>
    <name evidence="7" type="ORF">PLESTB_001209800</name>
</gene>
<name>A0A9W6BSW3_9CHLO</name>
<dbReference type="PANTHER" id="PTHR16007:SF15">
    <property type="entry name" value="TRANSMEMBRANE PROTEIN 45B"/>
    <property type="match status" value="1"/>
</dbReference>
<keyword evidence="4 6" id="KW-1133">Transmembrane helix</keyword>
<evidence type="ECO:0000256" key="1">
    <source>
        <dbReference type="ARBA" id="ARBA00004141"/>
    </source>
</evidence>
<dbReference type="OrthoDB" id="551896at2759"/>
<feature type="transmembrane region" description="Helical" evidence="6">
    <location>
        <begin position="29"/>
        <end position="51"/>
    </location>
</feature>
<sequence>MDHAGNEAGHGHGIWKCDGEPWMKEGGSWIGHIAPGVVMMVWGLHWLQGAFRNYFNSLRHKGQEFHAQTTYTLWRFPATSEGVCKAFLPMVAVSVELYFAHRGGWRTMICPAGTTREGHFYGPHFGNWQHAAMYPAFILAGFVDLLGHEVELPPGTQQAFLFLAFFCEALLMGLHKKHTPLDIAVHSVLFYAMSATAVMILAEAIRPRNFLLACGRATAMFVQGGWFVMAAHIMFSGDKAWDENINGTPTDMAPSMMVPIFFVLVILLSVAFTLLAFLAFHLYYKILDARGAVYERTGLLDEDRIECGRTSGVTVPGPVPLTPLGAGAGTSCQV</sequence>
<evidence type="ECO:0000256" key="4">
    <source>
        <dbReference type="ARBA" id="ARBA00022989"/>
    </source>
</evidence>
<comment type="similarity">
    <text evidence="2">Belongs to the TMEM45 family.</text>
</comment>
<feature type="transmembrane region" description="Helical" evidence="6">
    <location>
        <begin position="188"/>
        <end position="205"/>
    </location>
</feature>
<evidence type="ECO:0000313" key="7">
    <source>
        <dbReference type="EMBL" id="GLC57305.1"/>
    </source>
</evidence>
<dbReference type="EMBL" id="BRXU01000018">
    <property type="protein sequence ID" value="GLC57305.1"/>
    <property type="molecule type" value="Genomic_DNA"/>
</dbReference>
<dbReference type="AlphaFoldDB" id="A0A9W6BSW3"/>
<dbReference type="Pfam" id="PF04819">
    <property type="entry name" value="DUF716"/>
    <property type="match status" value="1"/>
</dbReference>
<keyword evidence="5 6" id="KW-0472">Membrane</keyword>
<feature type="transmembrane region" description="Helical" evidence="6">
    <location>
        <begin position="217"/>
        <end position="236"/>
    </location>
</feature>
<reference evidence="7 8" key="1">
    <citation type="journal article" date="2023" name="Commun. Biol.">
        <title>Reorganization of the ancestral sex-determining regions during the evolution of trioecy in Pleodorina starrii.</title>
        <authorList>
            <person name="Takahashi K."/>
            <person name="Suzuki S."/>
            <person name="Kawai-Toyooka H."/>
            <person name="Yamamoto K."/>
            <person name="Hamaji T."/>
            <person name="Ootsuki R."/>
            <person name="Yamaguchi H."/>
            <person name="Kawachi M."/>
            <person name="Higashiyama T."/>
            <person name="Nozaki H."/>
        </authorList>
    </citation>
    <scope>NUCLEOTIDE SEQUENCE [LARGE SCALE GENOMIC DNA]</scope>
    <source>
        <strain evidence="7 8">NIES-4479</strain>
    </source>
</reference>
<dbReference type="PANTHER" id="PTHR16007">
    <property type="entry name" value="EPIDIDYMAL MEMBRANE PROTEIN E9-RELATED"/>
    <property type="match status" value="1"/>
</dbReference>
<comment type="caution">
    <text evidence="7">The sequence shown here is derived from an EMBL/GenBank/DDBJ whole genome shotgun (WGS) entry which is preliminary data.</text>
</comment>
<evidence type="ECO:0000313" key="8">
    <source>
        <dbReference type="Proteomes" id="UP001165080"/>
    </source>
</evidence>
<protein>
    <submittedName>
        <fullName evidence="7">Uncharacterized protein</fullName>
    </submittedName>
</protein>
<proteinExistence type="inferred from homology"/>
<accession>A0A9W6BSW3</accession>
<feature type="transmembrane region" description="Helical" evidence="6">
    <location>
        <begin position="256"/>
        <end position="280"/>
    </location>
</feature>
<keyword evidence="3 6" id="KW-0812">Transmembrane</keyword>
<dbReference type="InterPro" id="IPR006904">
    <property type="entry name" value="DUF716"/>
</dbReference>
<evidence type="ECO:0000256" key="6">
    <source>
        <dbReference type="SAM" id="Phobius"/>
    </source>
</evidence>
<evidence type="ECO:0000256" key="3">
    <source>
        <dbReference type="ARBA" id="ARBA00022692"/>
    </source>
</evidence>
<organism evidence="7 8">
    <name type="scientific">Pleodorina starrii</name>
    <dbReference type="NCBI Taxonomy" id="330485"/>
    <lineage>
        <taxon>Eukaryota</taxon>
        <taxon>Viridiplantae</taxon>
        <taxon>Chlorophyta</taxon>
        <taxon>core chlorophytes</taxon>
        <taxon>Chlorophyceae</taxon>
        <taxon>CS clade</taxon>
        <taxon>Chlamydomonadales</taxon>
        <taxon>Volvocaceae</taxon>
        <taxon>Pleodorina</taxon>
    </lineage>
</organism>